<reference evidence="1" key="2">
    <citation type="journal article" date="2015" name="Data Brief">
        <title>Shoot transcriptome of the giant reed, Arundo donax.</title>
        <authorList>
            <person name="Barrero R.A."/>
            <person name="Guerrero F.D."/>
            <person name="Moolhuijzen P."/>
            <person name="Goolsby J.A."/>
            <person name="Tidwell J."/>
            <person name="Bellgard S.E."/>
            <person name="Bellgard M.I."/>
        </authorList>
    </citation>
    <scope>NUCLEOTIDE SEQUENCE</scope>
    <source>
        <tissue evidence="1">Shoot tissue taken approximately 20 cm above the soil surface</tissue>
    </source>
</reference>
<name>A0A0A9AB90_ARUDO</name>
<protein>
    <submittedName>
        <fullName evidence="1">Uncharacterized protein</fullName>
    </submittedName>
</protein>
<reference evidence="1" key="1">
    <citation type="submission" date="2014-09" db="EMBL/GenBank/DDBJ databases">
        <authorList>
            <person name="Magalhaes I.L.F."/>
            <person name="Oliveira U."/>
            <person name="Santos F.R."/>
            <person name="Vidigal T.H.D.A."/>
            <person name="Brescovit A.D."/>
            <person name="Santos A.J."/>
        </authorList>
    </citation>
    <scope>NUCLEOTIDE SEQUENCE</scope>
    <source>
        <tissue evidence="1">Shoot tissue taken approximately 20 cm above the soil surface</tissue>
    </source>
</reference>
<sequence>MCHSNCRIRWPRSTTLRVLNQS</sequence>
<dbReference type="EMBL" id="GBRH01250712">
    <property type="protein sequence ID" value="JAD47183.1"/>
    <property type="molecule type" value="Transcribed_RNA"/>
</dbReference>
<proteinExistence type="predicted"/>
<evidence type="ECO:0000313" key="1">
    <source>
        <dbReference type="EMBL" id="JAD47183.1"/>
    </source>
</evidence>
<organism evidence="1">
    <name type="scientific">Arundo donax</name>
    <name type="common">Giant reed</name>
    <name type="synonym">Donax arundinaceus</name>
    <dbReference type="NCBI Taxonomy" id="35708"/>
    <lineage>
        <taxon>Eukaryota</taxon>
        <taxon>Viridiplantae</taxon>
        <taxon>Streptophyta</taxon>
        <taxon>Embryophyta</taxon>
        <taxon>Tracheophyta</taxon>
        <taxon>Spermatophyta</taxon>
        <taxon>Magnoliopsida</taxon>
        <taxon>Liliopsida</taxon>
        <taxon>Poales</taxon>
        <taxon>Poaceae</taxon>
        <taxon>PACMAD clade</taxon>
        <taxon>Arundinoideae</taxon>
        <taxon>Arundineae</taxon>
        <taxon>Arundo</taxon>
    </lineage>
</organism>
<dbReference type="AlphaFoldDB" id="A0A0A9AB90"/>
<accession>A0A0A9AB90</accession>